<dbReference type="RefSeq" id="WP_264488370.1">
    <property type="nucleotide sequence ID" value="NZ_JAPDDT010000007.1"/>
</dbReference>
<dbReference type="InterPro" id="IPR000330">
    <property type="entry name" value="SNF2_N"/>
</dbReference>
<sequence length="1074" mass="122185">MTSQNLLISRNPETPLIGDVVRVRSRVHVVEFSEWAPYGTTVDLACLDDSAQGELLSVLWEAELDTRILTRQAWESIGQKYGARDFDSREYFASFYNTLRWQCVTATDPNLFQSPFRAGIKLDAYQLDPLHKALRLPRVNLFIADDVGLGKTIEAGLIASELLLRKRIQNVIVSCPPSMLHQWKAELDSRFGLEFKVLDREYIEGVRQQQGFAVNPWTTYPHFLVSHRLLIDDTYSEPLKHWLDQQKPHALFILDEAHHAAPASGSKYAIDSRFTRVIRELAQRFDHRIFLSATPHNGHSNSFSALLEILDPQRFVRGVPVVKANLTDVMIRRLKSDIRALEGGFPERVICQTDIDGLPTDAPELRLSEMLARYQAIREEQVKNEAKHIRNRSLIVFSHLQQRLLSSPEAFARTISKHAETAERKFSPTADTAFLTRGIDPDCEEAQLDEEQQEDLLAAELRNADPITQLNQEATQLLHDMVDLASEARYRPDAKVLKLLDWIAGNQCHGIARGNQSAQPGATWTDTRVIIFTEWDASLTYLRHMLHAALAGTDRSDERILIFRGSTSSDSREEIKKAFNSAPGAHPVRILLATDAAREGINLQSHCQHLFHYDIPWNPGRLEQRNGRIDRKLQPEPQVFCHYFVYQQRQEDRVLDALVKKTSRIQQELGSLSQVLDRRLSRKLEFGISMAQVSDLITSIDQEDAQEEKAVAEAELEEARERQDALQAQVKTLENRIDQARRAINYSHEAFEQALSTSLRLNHYSPLSPSGTTADGETCYSFPKIATEQALDPSWTTTLDTLRAAPEKGRRDHQWRKDSPIRPIRFTAPPTIDDTTVQIHLGHRVAKRLLSRFLCQGFVNHDISRACLAQSDDAVPRVILLGRLGLFGKHATRLHEEIITITAPWKPPAQRGSAPLKAYARETEARTLEILERSMLSSGTSVPADERQALLDSIPADVAELLPLLEDRAKDSEADARKKLHARSEAEAKAMIQLLEGQKKRVEAKLKDALPPDQLELFNFEEQAQVERETKAQRKWLEDFTTQIESEPARIREFYEIKTTRIEPVGLVYLWPQK</sequence>
<dbReference type="Pfam" id="PF00176">
    <property type="entry name" value="SNF2-rel_dom"/>
    <property type="match status" value="1"/>
</dbReference>
<dbReference type="PROSITE" id="PS51192">
    <property type="entry name" value="HELICASE_ATP_BIND_1"/>
    <property type="match status" value="1"/>
</dbReference>
<dbReference type="EMBL" id="JAPDDT010000007">
    <property type="protein sequence ID" value="MCW1924261.1"/>
    <property type="molecule type" value="Genomic_DNA"/>
</dbReference>
<evidence type="ECO:0000259" key="7">
    <source>
        <dbReference type="PROSITE" id="PS51194"/>
    </source>
</evidence>
<keyword evidence="4" id="KW-0067">ATP-binding</keyword>
<comment type="caution">
    <text evidence="8">The sequence shown here is derived from an EMBL/GenBank/DDBJ whole genome shotgun (WGS) entry which is preliminary data.</text>
</comment>
<dbReference type="Pfam" id="PF00271">
    <property type="entry name" value="Helicase_C"/>
    <property type="match status" value="1"/>
</dbReference>
<dbReference type="PANTHER" id="PTHR10799">
    <property type="entry name" value="SNF2/RAD54 HELICASE FAMILY"/>
    <property type="match status" value="1"/>
</dbReference>
<dbReference type="Gene3D" id="3.40.50.300">
    <property type="entry name" value="P-loop containing nucleotide triphosphate hydrolases"/>
    <property type="match status" value="1"/>
</dbReference>
<feature type="coiled-coil region" evidence="5">
    <location>
        <begin position="702"/>
        <end position="743"/>
    </location>
</feature>
<reference evidence="8 9" key="1">
    <citation type="submission" date="2022-10" db="EMBL/GenBank/DDBJ databases">
        <title>Luteolibacter arcticus strain CCTCC AB 2014275, whole genome shotgun sequencing project.</title>
        <authorList>
            <person name="Zhao G."/>
            <person name="Shen L."/>
        </authorList>
    </citation>
    <scope>NUCLEOTIDE SEQUENCE [LARGE SCALE GENOMIC DNA]</scope>
    <source>
        <strain evidence="8 9">CCTCC AB 2014275</strain>
    </source>
</reference>
<evidence type="ECO:0000256" key="4">
    <source>
        <dbReference type="ARBA" id="ARBA00022840"/>
    </source>
</evidence>
<gene>
    <name evidence="8" type="primary">drmD</name>
    <name evidence="8" type="ORF">OKA05_16970</name>
</gene>
<dbReference type="PROSITE" id="PS51194">
    <property type="entry name" value="HELICASE_CTER"/>
    <property type="match status" value="1"/>
</dbReference>
<dbReference type="SUPFAM" id="SSF52540">
    <property type="entry name" value="P-loop containing nucleoside triphosphate hydrolases"/>
    <property type="match status" value="2"/>
</dbReference>
<organism evidence="8 9">
    <name type="scientific">Luteolibacter arcticus</name>
    <dbReference type="NCBI Taxonomy" id="1581411"/>
    <lineage>
        <taxon>Bacteria</taxon>
        <taxon>Pseudomonadati</taxon>
        <taxon>Verrucomicrobiota</taxon>
        <taxon>Verrucomicrobiia</taxon>
        <taxon>Verrucomicrobiales</taxon>
        <taxon>Verrucomicrobiaceae</taxon>
        <taxon>Luteolibacter</taxon>
    </lineage>
</organism>
<dbReference type="InterPro" id="IPR038718">
    <property type="entry name" value="SNF2-like_sf"/>
</dbReference>
<dbReference type="InterPro" id="IPR049730">
    <property type="entry name" value="SNF2/RAD54-like_C"/>
</dbReference>
<dbReference type="InterPro" id="IPR001650">
    <property type="entry name" value="Helicase_C-like"/>
</dbReference>
<dbReference type="Proteomes" id="UP001320876">
    <property type="component" value="Unassembled WGS sequence"/>
</dbReference>
<dbReference type="Gene3D" id="3.40.50.10810">
    <property type="entry name" value="Tandem AAA-ATPase domain"/>
    <property type="match status" value="1"/>
</dbReference>
<dbReference type="InterPro" id="IPR027417">
    <property type="entry name" value="P-loop_NTPase"/>
</dbReference>
<dbReference type="InterPro" id="IPR057342">
    <property type="entry name" value="DEXDc_RapA"/>
</dbReference>
<protein>
    <submittedName>
        <fullName evidence="8">DISARM system SNF2-like helicase DrmD</fullName>
    </submittedName>
</protein>
<feature type="domain" description="Helicase ATP-binding" evidence="6">
    <location>
        <begin position="132"/>
        <end position="313"/>
    </location>
</feature>
<dbReference type="NCBIfam" id="NF038317">
    <property type="entry name" value="DISARM_DrmD"/>
    <property type="match status" value="1"/>
</dbReference>
<evidence type="ECO:0000256" key="2">
    <source>
        <dbReference type="ARBA" id="ARBA00022801"/>
    </source>
</evidence>
<feature type="domain" description="Helicase C-terminal" evidence="7">
    <location>
        <begin position="517"/>
        <end position="681"/>
    </location>
</feature>
<evidence type="ECO:0000313" key="9">
    <source>
        <dbReference type="Proteomes" id="UP001320876"/>
    </source>
</evidence>
<evidence type="ECO:0000259" key="6">
    <source>
        <dbReference type="PROSITE" id="PS51192"/>
    </source>
</evidence>
<dbReference type="SMART" id="SM00487">
    <property type="entry name" value="DEXDc"/>
    <property type="match status" value="1"/>
</dbReference>
<keyword evidence="5" id="KW-0175">Coiled coil</keyword>
<proteinExistence type="predicted"/>
<keyword evidence="9" id="KW-1185">Reference proteome</keyword>
<keyword evidence="1" id="KW-0547">Nucleotide-binding</keyword>
<keyword evidence="2" id="KW-0378">Hydrolase</keyword>
<dbReference type="InterPro" id="IPR014001">
    <property type="entry name" value="Helicase_ATP-bd"/>
</dbReference>
<accession>A0ABT3GLB8</accession>
<keyword evidence="3" id="KW-0347">Helicase</keyword>
<evidence type="ECO:0000313" key="8">
    <source>
        <dbReference type="EMBL" id="MCW1924261.1"/>
    </source>
</evidence>
<dbReference type="SMART" id="SM00490">
    <property type="entry name" value="HELICc"/>
    <property type="match status" value="1"/>
</dbReference>
<dbReference type="CDD" id="cd18793">
    <property type="entry name" value="SF2_C_SNF"/>
    <property type="match status" value="1"/>
</dbReference>
<evidence type="ECO:0000256" key="1">
    <source>
        <dbReference type="ARBA" id="ARBA00022741"/>
    </source>
</evidence>
<name>A0ABT3GLB8_9BACT</name>
<evidence type="ECO:0000256" key="3">
    <source>
        <dbReference type="ARBA" id="ARBA00022806"/>
    </source>
</evidence>
<evidence type="ECO:0000256" key="5">
    <source>
        <dbReference type="SAM" id="Coils"/>
    </source>
</evidence>
<dbReference type="CDD" id="cd18011">
    <property type="entry name" value="DEXDc_RapA"/>
    <property type="match status" value="1"/>
</dbReference>